<dbReference type="InterPro" id="IPR050173">
    <property type="entry name" value="ABC_transporter_C-like"/>
</dbReference>
<dbReference type="CDD" id="cd18604">
    <property type="entry name" value="ABC_6TM_VMR1_D2_like"/>
    <property type="match status" value="1"/>
</dbReference>
<feature type="transmembrane region" description="Helical" evidence="12">
    <location>
        <begin position="1047"/>
        <end position="1066"/>
    </location>
</feature>
<gene>
    <name evidence="16" type="ORF">EV421DRAFT_1889105</name>
</gene>
<feature type="transmembrane region" description="Helical" evidence="12">
    <location>
        <begin position="785"/>
        <end position="809"/>
    </location>
</feature>
<evidence type="ECO:0000256" key="1">
    <source>
        <dbReference type="ARBA" id="ARBA00004651"/>
    </source>
</evidence>
<feature type="region of interest" description="Disordered" evidence="11">
    <location>
        <begin position="735"/>
        <end position="754"/>
    </location>
</feature>
<dbReference type="Pfam" id="PF00664">
    <property type="entry name" value="ABC_membrane"/>
    <property type="match status" value="2"/>
</dbReference>
<keyword evidence="13" id="KW-0732">Signal</keyword>
<dbReference type="PANTHER" id="PTHR24223">
    <property type="entry name" value="ATP-BINDING CASSETTE SUB-FAMILY C"/>
    <property type="match status" value="1"/>
</dbReference>
<evidence type="ECO:0000313" key="17">
    <source>
        <dbReference type="Proteomes" id="UP001175226"/>
    </source>
</evidence>
<evidence type="ECO:0000256" key="9">
    <source>
        <dbReference type="ARBA" id="ARBA00023136"/>
    </source>
</evidence>
<dbReference type="SUPFAM" id="SSF90123">
    <property type="entry name" value="ABC transporter transmembrane region"/>
    <property type="match status" value="2"/>
</dbReference>
<dbReference type="InterPro" id="IPR003593">
    <property type="entry name" value="AAA+_ATPase"/>
</dbReference>
<accession>A0AA39MWJ7</accession>
<feature type="transmembrane region" description="Helical" evidence="12">
    <location>
        <begin position="61"/>
        <end position="80"/>
    </location>
</feature>
<dbReference type="SUPFAM" id="SSF52540">
    <property type="entry name" value="P-loop containing nucleoside triphosphate hydrolases"/>
    <property type="match status" value="2"/>
</dbReference>
<comment type="caution">
    <text evidence="16">The sequence shown here is derived from an EMBL/GenBank/DDBJ whole genome shotgun (WGS) entry which is preliminary data.</text>
</comment>
<evidence type="ECO:0000256" key="4">
    <source>
        <dbReference type="ARBA" id="ARBA00022692"/>
    </source>
</evidence>
<name>A0AA39MWJ7_9AGAR</name>
<evidence type="ECO:0000256" key="3">
    <source>
        <dbReference type="ARBA" id="ARBA00022475"/>
    </source>
</evidence>
<dbReference type="FunFam" id="1.20.1560.10:FF:000013">
    <property type="entry name" value="ABC transporter C family member 2"/>
    <property type="match status" value="1"/>
</dbReference>
<dbReference type="GO" id="GO:0140359">
    <property type="term" value="F:ABC-type transporter activity"/>
    <property type="evidence" value="ECO:0007669"/>
    <property type="project" value="InterPro"/>
</dbReference>
<evidence type="ECO:0000256" key="6">
    <source>
        <dbReference type="ARBA" id="ARBA00022741"/>
    </source>
</evidence>
<comment type="subcellular location">
    <subcellularLocation>
        <location evidence="1">Cell membrane</location>
        <topology evidence="1">Multi-pass membrane protein</topology>
    </subcellularLocation>
</comment>
<evidence type="ECO:0000256" key="13">
    <source>
        <dbReference type="SAM" id="SignalP"/>
    </source>
</evidence>
<feature type="domain" description="ABC transporter" evidence="14">
    <location>
        <begin position="1107"/>
        <end position="1338"/>
    </location>
</feature>
<dbReference type="InterPro" id="IPR027417">
    <property type="entry name" value="P-loop_NTPase"/>
</dbReference>
<keyword evidence="16" id="KW-0378">Hydrolase</keyword>
<dbReference type="PROSITE" id="PS50929">
    <property type="entry name" value="ABC_TM1F"/>
    <property type="match status" value="2"/>
</dbReference>
<feature type="transmembrane region" description="Helical" evidence="12">
    <location>
        <begin position="325"/>
        <end position="345"/>
    </location>
</feature>
<feature type="signal peptide" evidence="13">
    <location>
        <begin position="1"/>
        <end position="17"/>
    </location>
</feature>
<dbReference type="PROSITE" id="PS50893">
    <property type="entry name" value="ABC_TRANSPORTER_2"/>
    <property type="match status" value="2"/>
</dbReference>
<evidence type="ECO:0000256" key="5">
    <source>
        <dbReference type="ARBA" id="ARBA00022737"/>
    </source>
</evidence>
<evidence type="ECO:0000256" key="11">
    <source>
        <dbReference type="SAM" id="MobiDB-lite"/>
    </source>
</evidence>
<dbReference type="GO" id="GO:0005886">
    <property type="term" value="C:plasma membrane"/>
    <property type="evidence" value="ECO:0007669"/>
    <property type="project" value="UniProtKB-SubCell"/>
</dbReference>
<dbReference type="CDD" id="cd03244">
    <property type="entry name" value="ABCC_MRP_domain2"/>
    <property type="match status" value="1"/>
</dbReference>
<keyword evidence="3" id="KW-1003">Cell membrane</keyword>
<keyword evidence="4 12" id="KW-0812">Transmembrane</keyword>
<protein>
    <submittedName>
        <fullName evidence="16">P-loop containing nucleoside triphosphate hydrolase protein</fullName>
    </submittedName>
</protein>
<feature type="domain" description="ABC transmembrane type-1" evidence="15">
    <location>
        <begin position="790"/>
        <end position="1062"/>
    </location>
</feature>
<keyword evidence="8 12" id="KW-1133">Transmembrane helix</keyword>
<dbReference type="InterPro" id="IPR003439">
    <property type="entry name" value="ABC_transporter-like_ATP-bd"/>
</dbReference>
<keyword evidence="10" id="KW-0325">Glycoprotein</keyword>
<dbReference type="InterPro" id="IPR011527">
    <property type="entry name" value="ABC1_TM_dom"/>
</dbReference>
<evidence type="ECO:0000256" key="12">
    <source>
        <dbReference type="SAM" id="Phobius"/>
    </source>
</evidence>
<organism evidence="16 17">
    <name type="scientific">Armillaria borealis</name>
    <dbReference type="NCBI Taxonomy" id="47425"/>
    <lineage>
        <taxon>Eukaryota</taxon>
        <taxon>Fungi</taxon>
        <taxon>Dikarya</taxon>
        <taxon>Basidiomycota</taxon>
        <taxon>Agaricomycotina</taxon>
        <taxon>Agaricomycetes</taxon>
        <taxon>Agaricomycetidae</taxon>
        <taxon>Agaricales</taxon>
        <taxon>Marasmiineae</taxon>
        <taxon>Physalacriaceae</taxon>
        <taxon>Armillaria</taxon>
    </lineage>
</organism>
<dbReference type="SMART" id="SM00382">
    <property type="entry name" value="AAA"/>
    <property type="match status" value="2"/>
</dbReference>
<dbReference type="CDD" id="cd18596">
    <property type="entry name" value="ABC_6TM_VMR1_D1_like"/>
    <property type="match status" value="1"/>
</dbReference>
<feature type="transmembrane region" description="Helical" evidence="12">
    <location>
        <begin position="402"/>
        <end position="420"/>
    </location>
</feature>
<dbReference type="InterPro" id="IPR036640">
    <property type="entry name" value="ABC1_TM_sf"/>
</dbReference>
<dbReference type="EMBL" id="JAUEPT010000008">
    <property type="protein sequence ID" value="KAK0449252.1"/>
    <property type="molecule type" value="Genomic_DNA"/>
</dbReference>
<keyword evidence="17" id="KW-1185">Reference proteome</keyword>
<dbReference type="Gene3D" id="3.40.50.300">
    <property type="entry name" value="P-loop containing nucleotide triphosphate hydrolases"/>
    <property type="match status" value="2"/>
</dbReference>
<feature type="chain" id="PRO_5041289453" evidence="13">
    <location>
        <begin position="18"/>
        <end position="1351"/>
    </location>
</feature>
<evidence type="ECO:0000259" key="15">
    <source>
        <dbReference type="PROSITE" id="PS50929"/>
    </source>
</evidence>
<dbReference type="Proteomes" id="UP001175226">
    <property type="component" value="Unassembled WGS sequence"/>
</dbReference>
<dbReference type="GO" id="GO:0016887">
    <property type="term" value="F:ATP hydrolysis activity"/>
    <property type="evidence" value="ECO:0007669"/>
    <property type="project" value="InterPro"/>
</dbReference>
<feature type="transmembrane region" description="Helical" evidence="12">
    <location>
        <begin position="829"/>
        <end position="854"/>
    </location>
</feature>
<keyword evidence="7" id="KW-0067">ATP-binding</keyword>
<feature type="transmembrane region" description="Helical" evidence="12">
    <location>
        <begin position="216"/>
        <end position="235"/>
    </location>
</feature>
<dbReference type="FunFam" id="3.40.50.300:FF:002145">
    <property type="entry name" value="ABC transporter (MsbA subfamily)"/>
    <property type="match status" value="1"/>
</dbReference>
<sequence length="1351" mass="151107">MLILITFLASGPTPVWPLSMARIATWHLNAVLLVSLLTYSYRDVYPLATFTRVPQDLHEGWLLWAKIALLTIVGLVIPLLTPPEYIPVDDDDPALDLNPEQKAPLLLRLLFAYLDPLVYLAYRDPESVPEKLPPLAYALSSKVQVKDAFPFLDPFSSDRVYSLFRGLLKYHRKTAIQLTLLTVVKTLLTFVAPVGINRLLHYLETKGEGAIVRPWVWISWLFLGPFLRSIMMEWFMHKSTSTMACTQGILTQLIFKHALRIRLDLESQKTAKSNIIGRINTLATADVGSITEPSLPMYLYEVVWAPFNVLLTIGFLYSILDWSALVGLAIMLICIPVPGYLSRMMRNAQKKRMKKMDARIQKVTEAMSMLRMIKLFGWEPRMKDQIDERRVDELIYVRWNKILVLLTAHVNFLIPLLTMIGTYATFVLDTSAAIVFSSITVFEILRQKFRIVVNGIPSIVQAKVSLDRVNDFLRRTELLDTFSAVDNVAVDAAHDKLGFRNAEFVWSSESRRDFKLRIKDELFFDTGINIIVGPTGAGKTSLLLALLGEMHFVPSGPDSWFHLPREDGVAYAAQESWVQSDSIRNNILFGSPYEEDRYNKVLDQCALLPDLSLFEAGDRTEVGEKGLTLRVKLDFVQARVTLARAVYSRAKVLLLDDVLAALDVHTAKLIVNRCLNGNLVAGRTVLLATHNLALTRPLARSVTLIKLDGSILHGSVADVLGVDHTMDTEILEEEEALERSKQDEDDTQLNNTEPAGKLTAREEIEVGHVQWAAFKLFLGNLSGHIVAFWLAVIGSIALNTAIIAFQSWFLGYWSTQYQLRDPSDVPSSFYLTVYALLSLLCIFCYSAGYTIFIFGSLRAGRIIHQSLIESVLGTTLRWLDTTPTARVIARTTVDIKAVDNGIPFAIYRFTELNLQLIIQFGSIIFFSPAFIFPGVVLTCLGGVFGQLYMKAQLPVKRCNANAKSPLLGHFGAAISGLVSIRAYGAQESYFQESMRRIDAYVRSTTTFYDLHRWISIRTDALAGIFTSSLAIYLVYGRGSNMSAANTGFSLAMAVSFSSLILIWVRIFNAVELNGNLERILRYIKTEQEPKASAIGIPPAYWPSSGNLRVENLCAMYTLDGPKVLHNLSFEIKSGERVGVVGRTGSGKSSLTLSLLRCIPTAGEVYYDDLPTSTMNLDALRSSITIIPQMPELLSGTLRYNLDPFSQHDDSTLNDALRSAGLFSLQEENEENKINLDTNISSGGGNLSVGQRQILALARAIVRRSKLLILDEDYKTDTVIQKTLREELKDITLITVAHRLQTIMDFDKIVSLLGFPLNSIHREVLLNSEKGWFRRLVDKSSDRSALYAAAGA</sequence>
<keyword evidence="2" id="KW-0813">Transport</keyword>
<dbReference type="GO" id="GO:0005524">
    <property type="term" value="F:ATP binding"/>
    <property type="evidence" value="ECO:0007669"/>
    <property type="project" value="UniProtKB-KW"/>
</dbReference>
<feature type="transmembrane region" description="Helical" evidence="12">
    <location>
        <begin position="175"/>
        <end position="196"/>
    </location>
</feature>
<dbReference type="Pfam" id="PF00005">
    <property type="entry name" value="ABC_tran"/>
    <property type="match status" value="1"/>
</dbReference>
<proteinExistence type="predicted"/>
<evidence type="ECO:0000256" key="10">
    <source>
        <dbReference type="ARBA" id="ARBA00023180"/>
    </source>
</evidence>
<keyword evidence="6" id="KW-0547">Nucleotide-binding</keyword>
<evidence type="ECO:0000256" key="7">
    <source>
        <dbReference type="ARBA" id="ARBA00022840"/>
    </source>
</evidence>
<dbReference type="PANTHER" id="PTHR24223:SF356">
    <property type="entry name" value="ATP-BINDING CASSETTE TRANSPORTER ABC4"/>
    <property type="match status" value="1"/>
</dbReference>
<feature type="transmembrane region" description="Helical" evidence="12">
    <location>
        <begin position="916"/>
        <end position="944"/>
    </location>
</feature>
<keyword evidence="9 12" id="KW-0472">Membrane</keyword>
<feature type="domain" description="ABC transmembrane type-1" evidence="15">
    <location>
        <begin position="176"/>
        <end position="461"/>
    </location>
</feature>
<evidence type="ECO:0000256" key="8">
    <source>
        <dbReference type="ARBA" id="ARBA00022989"/>
    </source>
</evidence>
<feature type="domain" description="ABC transporter" evidence="14">
    <location>
        <begin position="499"/>
        <end position="732"/>
    </location>
</feature>
<feature type="transmembrane region" description="Helical" evidence="12">
    <location>
        <begin position="1014"/>
        <end position="1035"/>
    </location>
</feature>
<dbReference type="Gene3D" id="1.20.1560.10">
    <property type="entry name" value="ABC transporter type 1, transmembrane domain"/>
    <property type="match status" value="2"/>
</dbReference>
<evidence type="ECO:0000313" key="16">
    <source>
        <dbReference type="EMBL" id="KAK0449252.1"/>
    </source>
</evidence>
<evidence type="ECO:0000256" key="2">
    <source>
        <dbReference type="ARBA" id="ARBA00022448"/>
    </source>
</evidence>
<evidence type="ECO:0000259" key="14">
    <source>
        <dbReference type="PROSITE" id="PS50893"/>
    </source>
</evidence>
<feature type="transmembrane region" description="Helical" evidence="12">
    <location>
        <begin position="20"/>
        <end position="41"/>
    </location>
</feature>
<keyword evidence="5" id="KW-0677">Repeat</keyword>
<reference evidence="16" key="1">
    <citation type="submission" date="2023-06" db="EMBL/GenBank/DDBJ databases">
        <authorList>
            <consortium name="Lawrence Berkeley National Laboratory"/>
            <person name="Ahrendt S."/>
            <person name="Sahu N."/>
            <person name="Indic B."/>
            <person name="Wong-Bajracharya J."/>
            <person name="Merenyi Z."/>
            <person name="Ke H.-M."/>
            <person name="Monk M."/>
            <person name="Kocsube S."/>
            <person name="Drula E."/>
            <person name="Lipzen A."/>
            <person name="Balint B."/>
            <person name="Henrissat B."/>
            <person name="Andreopoulos B."/>
            <person name="Martin F.M."/>
            <person name="Harder C.B."/>
            <person name="Rigling D."/>
            <person name="Ford K.L."/>
            <person name="Foster G.D."/>
            <person name="Pangilinan J."/>
            <person name="Papanicolaou A."/>
            <person name="Barry K."/>
            <person name="LaButti K."/>
            <person name="Viragh M."/>
            <person name="Koriabine M."/>
            <person name="Yan M."/>
            <person name="Riley R."/>
            <person name="Champramary S."/>
            <person name="Plett K.L."/>
            <person name="Tsai I.J."/>
            <person name="Slot J."/>
            <person name="Sipos G."/>
            <person name="Plett J."/>
            <person name="Nagy L.G."/>
            <person name="Grigoriev I.V."/>
        </authorList>
    </citation>
    <scope>NUCLEOTIDE SEQUENCE</scope>
    <source>
        <strain evidence="16">FPL87.14</strain>
    </source>
</reference>